<organism evidence="2 3">
    <name type="scientific">Stephania japonica</name>
    <dbReference type="NCBI Taxonomy" id="461633"/>
    <lineage>
        <taxon>Eukaryota</taxon>
        <taxon>Viridiplantae</taxon>
        <taxon>Streptophyta</taxon>
        <taxon>Embryophyta</taxon>
        <taxon>Tracheophyta</taxon>
        <taxon>Spermatophyta</taxon>
        <taxon>Magnoliopsida</taxon>
        <taxon>Ranunculales</taxon>
        <taxon>Menispermaceae</taxon>
        <taxon>Menispermoideae</taxon>
        <taxon>Cissampelideae</taxon>
        <taxon>Stephania</taxon>
    </lineage>
</organism>
<dbReference type="EMBL" id="JBBNAE010000009">
    <property type="protein sequence ID" value="KAK9096516.1"/>
    <property type="molecule type" value="Genomic_DNA"/>
</dbReference>
<reference evidence="2 3" key="1">
    <citation type="submission" date="2024-01" db="EMBL/GenBank/DDBJ databases">
        <title>Genome assemblies of Stephania.</title>
        <authorList>
            <person name="Yang L."/>
        </authorList>
    </citation>
    <scope>NUCLEOTIDE SEQUENCE [LARGE SCALE GENOMIC DNA]</scope>
    <source>
        <strain evidence="2">QJT</strain>
        <tissue evidence="2">Leaf</tissue>
    </source>
</reference>
<feature type="region of interest" description="Disordered" evidence="1">
    <location>
        <begin position="107"/>
        <end position="129"/>
    </location>
</feature>
<dbReference type="Proteomes" id="UP001417504">
    <property type="component" value="Unassembled WGS sequence"/>
</dbReference>
<accession>A0AAP0EN24</accession>
<proteinExistence type="predicted"/>
<gene>
    <name evidence="2" type="ORF">Sjap_022013</name>
</gene>
<evidence type="ECO:0000313" key="3">
    <source>
        <dbReference type="Proteomes" id="UP001417504"/>
    </source>
</evidence>
<feature type="compositionally biased region" description="Basic and acidic residues" evidence="1">
    <location>
        <begin position="110"/>
        <end position="120"/>
    </location>
</feature>
<evidence type="ECO:0000313" key="2">
    <source>
        <dbReference type="EMBL" id="KAK9096516.1"/>
    </source>
</evidence>
<name>A0AAP0EN24_9MAGN</name>
<keyword evidence="3" id="KW-1185">Reference proteome</keyword>
<sequence>MSRRHASSRLASDQLVELPYYSPIGPRVDRACHRLVLVITDDESLEHSNGVHGRNSRNSIDTLATSWIREEEITDGRHYGGYDSSHDSDLDVDFDKRDCLNLSYIYQHGAPDDEHEAPRDDEVEQELPA</sequence>
<dbReference type="AlphaFoldDB" id="A0AAP0EN24"/>
<evidence type="ECO:0000256" key="1">
    <source>
        <dbReference type="SAM" id="MobiDB-lite"/>
    </source>
</evidence>
<comment type="caution">
    <text evidence="2">The sequence shown here is derived from an EMBL/GenBank/DDBJ whole genome shotgun (WGS) entry which is preliminary data.</text>
</comment>
<protein>
    <submittedName>
        <fullName evidence="2">Uncharacterized protein</fullName>
    </submittedName>
</protein>